<dbReference type="PANTHER" id="PTHR45789:SF2">
    <property type="entry name" value="FI18025P1"/>
    <property type="match status" value="1"/>
</dbReference>
<name>A0A0W0G6M5_MONRR</name>
<gene>
    <name evidence="6" type="ORF">WG66_3207</name>
</gene>
<evidence type="ECO:0000256" key="3">
    <source>
        <dbReference type="PROSITE-ProRule" id="PRU00267"/>
    </source>
</evidence>
<dbReference type="EMBL" id="LATX01000971">
    <property type="protein sequence ID" value="KTB44221.1"/>
    <property type="molecule type" value="Genomic_DNA"/>
</dbReference>
<keyword evidence="1 3" id="KW-0238">DNA-binding</keyword>
<dbReference type="InterPro" id="IPR036910">
    <property type="entry name" value="HMG_box_dom_sf"/>
</dbReference>
<dbReference type="PANTHER" id="PTHR45789">
    <property type="entry name" value="FI18025P1"/>
    <property type="match status" value="1"/>
</dbReference>
<dbReference type="Proteomes" id="UP000054988">
    <property type="component" value="Unassembled WGS sequence"/>
</dbReference>
<dbReference type="PROSITE" id="PS50118">
    <property type="entry name" value="HMG_BOX_2"/>
    <property type="match status" value="1"/>
</dbReference>
<evidence type="ECO:0000256" key="4">
    <source>
        <dbReference type="SAM" id="MobiDB-lite"/>
    </source>
</evidence>
<protein>
    <recommendedName>
        <fullName evidence="5">HMG box domain-containing protein</fullName>
    </recommendedName>
</protein>
<feature type="region of interest" description="Disordered" evidence="4">
    <location>
        <begin position="1"/>
        <end position="21"/>
    </location>
</feature>
<evidence type="ECO:0000313" key="7">
    <source>
        <dbReference type="Proteomes" id="UP000054988"/>
    </source>
</evidence>
<evidence type="ECO:0000313" key="6">
    <source>
        <dbReference type="EMBL" id="KTB44221.1"/>
    </source>
</evidence>
<dbReference type="GO" id="GO:0000978">
    <property type="term" value="F:RNA polymerase II cis-regulatory region sequence-specific DNA binding"/>
    <property type="evidence" value="ECO:0007669"/>
    <property type="project" value="TreeGrafter"/>
</dbReference>
<sequence length="448" mass="50796">MPVIRSLSDAPRRSRRLSKQKPRMYDYDGFEYYNQEGYLPSRFPSESTMSFYNDRSPPVFTNPFSTHSPVDEAPKRSSTSHSRRRSHDHVPRPPNAFILYRSDYWKMEKLHDEKEREKDHCEISRLAARSWKELPDERKEEYRRQALIKKAEHARQYPGYKYAPGHRNKPKATRKKSGRCSASDIRGCSDIAPSIMRSHPSVPSTRTPTPGLSLTSSNLPWVKCEELPTNLPHFSLTPTSTALPPTSLPPTPPTLPSQPYTIARDKYPGSCPVQDPSYLEEASTFHEGFVPTDQIPEIDLYATVPQLQVPTIEAKVEAPLRSPQPSPSLPFRADMDVAFGYKPEIFQLEPHQIVLTDSNGHAEVSSFANDTLIGWESPYDIPSGLPALNDGFHYDYSGSMLIGQSAYDPSPSSSQQDWQNLEATLNQLYPTTASNLTPLTRYHSRMQK</sequence>
<proteinExistence type="predicted"/>
<dbReference type="SMART" id="SM00398">
    <property type="entry name" value="HMG"/>
    <property type="match status" value="1"/>
</dbReference>
<dbReference type="eggNOG" id="KOG0528">
    <property type="taxonomic scope" value="Eukaryota"/>
</dbReference>
<dbReference type="InterPro" id="IPR051356">
    <property type="entry name" value="SOX/SOX-like_TF"/>
</dbReference>
<evidence type="ECO:0000256" key="1">
    <source>
        <dbReference type="ARBA" id="ARBA00023125"/>
    </source>
</evidence>
<feature type="compositionally biased region" description="Basic residues" evidence="4">
    <location>
        <begin position="164"/>
        <end position="178"/>
    </location>
</feature>
<feature type="region of interest" description="Disordered" evidence="4">
    <location>
        <begin position="60"/>
        <end position="94"/>
    </location>
</feature>
<feature type="compositionally biased region" description="Polar residues" evidence="4">
    <location>
        <begin position="201"/>
        <end position="211"/>
    </location>
</feature>
<dbReference type="InterPro" id="IPR009071">
    <property type="entry name" value="HMG_box_dom"/>
</dbReference>
<dbReference type="SUPFAM" id="SSF47095">
    <property type="entry name" value="HMG-box"/>
    <property type="match status" value="1"/>
</dbReference>
<keyword evidence="2 3" id="KW-0539">Nucleus</keyword>
<accession>A0A0W0G6M5</accession>
<comment type="caution">
    <text evidence="6">The sequence shown here is derived from an EMBL/GenBank/DDBJ whole genome shotgun (WGS) entry which is preliminary data.</text>
</comment>
<reference evidence="6 7" key="1">
    <citation type="submission" date="2015-12" db="EMBL/GenBank/DDBJ databases">
        <title>Draft genome sequence of Moniliophthora roreri, the causal agent of frosty pod rot of cacao.</title>
        <authorList>
            <person name="Aime M.C."/>
            <person name="Diaz-Valderrama J.R."/>
            <person name="Kijpornyongpan T."/>
            <person name="Phillips-Mora W."/>
        </authorList>
    </citation>
    <scope>NUCLEOTIDE SEQUENCE [LARGE SCALE GENOMIC DNA]</scope>
    <source>
        <strain evidence="6 7">MCA 2952</strain>
    </source>
</reference>
<dbReference type="GO" id="GO:0000981">
    <property type="term" value="F:DNA-binding transcription factor activity, RNA polymerase II-specific"/>
    <property type="evidence" value="ECO:0007669"/>
    <property type="project" value="TreeGrafter"/>
</dbReference>
<evidence type="ECO:0000256" key="2">
    <source>
        <dbReference type="ARBA" id="ARBA00023242"/>
    </source>
</evidence>
<feature type="region of interest" description="Disordered" evidence="4">
    <location>
        <begin position="159"/>
        <end position="211"/>
    </location>
</feature>
<dbReference type="CDD" id="cd01389">
    <property type="entry name" value="HMG-box_ROX1-like"/>
    <property type="match status" value="1"/>
</dbReference>
<dbReference type="AlphaFoldDB" id="A0A0W0G6M5"/>
<dbReference type="Gene3D" id="1.10.30.10">
    <property type="entry name" value="High mobility group box domain"/>
    <property type="match status" value="1"/>
</dbReference>
<dbReference type="Pfam" id="PF00505">
    <property type="entry name" value="HMG_box"/>
    <property type="match status" value="1"/>
</dbReference>
<feature type="domain" description="HMG box" evidence="5">
    <location>
        <begin position="90"/>
        <end position="161"/>
    </location>
</feature>
<organism evidence="6 7">
    <name type="scientific">Moniliophthora roreri</name>
    <name type="common">Frosty pod rot fungus</name>
    <name type="synonym">Monilia roreri</name>
    <dbReference type="NCBI Taxonomy" id="221103"/>
    <lineage>
        <taxon>Eukaryota</taxon>
        <taxon>Fungi</taxon>
        <taxon>Dikarya</taxon>
        <taxon>Basidiomycota</taxon>
        <taxon>Agaricomycotina</taxon>
        <taxon>Agaricomycetes</taxon>
        <taxon>Agaricomycetidae</taxon>
        <taxon>Agaricales</taxon>
        <taxon>Marasmiineae</taxon>
        <taxon>Marasmiaceae</taxon>
        <taxon>Moniliophthora</taxon>
    </lineage>
</organism>
<evidence type="ECO:0000259" key="5">
    <source>
        <dbReference type="PROSITE" id="PS50118"/>
    </source>
</evidence>
<dbReference type="GO" id="GO:0005634">
    <property type="term" value="C:nucleus"/>
    <property type="evidence" value="ECO:0007669"/>
    <property type="project" value="UniProtKB-UniRule"/>
</dbReference>
<feature type="DNA-binding region" description="HMG box" evidence="3">
    <location>
        <begin position="90"/>
        <end position="161"/>
    </location>
</feature>